<dbReference type="AlphaFoldDB" id="A0A0L0RY51"/>
<protein>
    <submittedName>
        <fullName evidence="2">Uncharacterized protein</fullName>
    </submittedName>
</protein>
<organism evidence="2 3">
    <name type="scientific">Allomyces macrogynus (strain ATCC 38327)</name>
    <name type="common">Allomyces javanicus var. macrogynus</name>
    <dbReference type="NCBI Taxonomy" id="578462"/>
    <lineage>
        <taxon>Eukaryota</taxon>
        <taxon>Fungi</taxon>
        <taxon>Fungi incertae sedis</taxon>
        <taxon>Blastocladiomycota</taxon>
        <taxon>Blastocladiomycetes</taxon>
        <taxon>Blastocladiales</taxon>
        <taxon>Blastocladiaceae</taxon>
        <taxon>Allomyces</taxon>
    </lineage>
</organism>
<dbReference type="SUPFAM" id="SSF46565">
    <property type="entry name" value="Chaperone J-domain"/>
    <property type="match status" value="1"/>
</dbReference>
<dbReference type="SUPFAM" id="SSF48452">
    <property type="entry name" value="TPR-like"/>
    <property type="match status" value="1"/>
</dbReference>
<dbReference type="eggNOG" id="KOG0431">
    <property type="taxonomic scope" value="Eukaryota"/>
</dbReference>
<dbReference type="InterPro" id="IPR011990">
    <property type="entry name" value="TPR-like_helical_dom_sf"/>
</dbReference>
<dbReference type="PANTHER" id="PTHR23172:SF19">
    <property type="entry name" value="J DOMAIN-CONTAINING PROTEIN"/>
    <property type="match status" value="1"/>
</dbReference>
<dbReference type="OMA" id="EHKMIAN"/>
<dbReference type="GO" id="GO:0072318">
    <property type="term" value="P:clathrin coat disassembly"/>
    <property type="evidence" value="ECO:0007669"/>
    <property type="project" value="TreeGrafter"/>
</dbReference>
<dbReference type="GO" id="GO:0005737">
    <property type="term" value="C:cytoplasm"/>
    <property type="evidence" value="ECO:0007669"/>
    <property type="project" value="TreeGrafter"/>
</dbReference>
<gene>
    <name evidence="2" type="ORF">AMAG_00901</name>
</gene>
<name>A0A0L0RY51_ALLM3</name>
<dbReference type="PANTHER" id="PTHR23172">
    <property type="entry name" value="AUXILIN/CYCLIN G-ASSOCIATED KINASE-RELATED"/>
    <property type="match status" value="1"/>
</dbReference>
<dbReference type="Proteomes" id="UP000054350">
    <property type="component" value="Unassembled WGS sequence"/>
</dbReference>
<dbReference type="SMART" id="SM00028">
    <property type="entry name" value="TPR"/>
    <property type="match status" value="3"/>
</dbReference>
<dbReference type="InterPro" id="IPR019734">
    <property type="entry name" value="TPR_rpt"/>
</dbReference>
<proteinExistence type="predicted"/>
<dbReference type="GO" id="GO:0030276">
    <property type="term" value="F:clathrin binding"/>
    <property type="evidence" value="ECO:0007669"/>
    <property type="project" value="TreeGrafter"/>
</dbReference>
<feature type="region of interest" description="Disordered" evidence="1">
    <location>
        <begin position="189"/>
        <end position="216"/>
    </location>
</feature>
<evidence type="ECO:0000313" key="2">
    <source>
        <dbReference type="EMBL" id="KNE54961.1"/>
    </source>
</evidence>
<feature type="compositionally biased region" description="Low complexity" evidence="1">
    <location>
        <begin position="192"/>
        <end position="204"/>
    </location>
</feature>
<dbReference type="EMBL" id="GG745328">
    <property type="protein sequence ID" value="KNE54961.1"/>
    <property type="molecule type" value="Genomic_DNA"/>
</dbReference>
<sequence>MADQSAHAKAQGNDAYRLGQYHEAVTYYSDAISALPANHLALVALHNNRAAAELKTGEYKEAIADTLAAIAVVEYYGGLDRPSETITDGTNTVGWSDVTKALLRQASALENVEKYAEAKEQFAAVLARESGNKVASDGMARCQRALSPAAKQAADAAPAPAAAAAVPAAAAQEPASVVAMFDTLLTTNDASTPTTGGTAPETAPVVTQDEVDRSSRVRRLRAQERKAEAEAEAALAVKDEIDAQLATWRKGKETNLRALLASLELVLWPELGWQKVELGQLITPAQCKVRYMKAIAKLHPDKLQTENVAHKMMATAVFAQLNEAWDAFRTQNNM</sequence>
<evidence type="ECO:0000313" key="3">
    <source>
        <dbReference type="Proteomes" id="UP000054350"/>
    </source>
</evidence>
<accession>A0A0L0RY51</accession>
<keyword evidence="3" id="KW-1185">Reference proteome</keyword>
<dbReference type="FunFam" id="1.10.287.110:FF:000002">
    <property type="entry name" value="putative tyrosine-protein phosphatase auxilin isoform X2"/>
    <property type="match status" value="1"/>
</dbReference>
<reference evidence="3" key="2">
    <citation type="submission" date="2009-11" db="EMBL/GenBank/DDBJ databases">
        <title>The Genome Sequence of Allomyces macrogynus strain ATCC 38327.</title>
        <authorList>
            <consortium name="The Broad Institute Genome Sequencing Platform"/>
            <person name="Russ C."/>
            <person name="Cuomo C."/>
            <person name="Shea T."/>
            <person name="Young S.K."/>
            <person name="Zeng Q."/>
            <person name="Koehrsen M."/>
            <person name="Haas B."/>
            <person name="Borodovsky M."/>
            <person name="Guigo R."/>
            <person name="Alvarado L."/>
            <person name="Berlin A."/>
            <person name="Borenstein D."/>
            <person name="Chen Z."/>
            <person name="Engels R."/>
            <person name="Freedman E."/>
            <person name="Gellesch M."/>
            <person name="Goldberg J."/>
            <person name="Griggs A."/>
            <person name="Gujja S."/>
            <person name="Heiman D."/>
            <person name="Hepburn T."/>
            <person name="Howarth C."/>
            <person name="Jen D."/>
            <person name="Larson L."/>
            <person name="Lewis B."/>
            <person name="Mehta T."/>
            <person name="Park D."/>
            <person name="Pearson M."/>
            <person name="Roberts A."/>
            <person name="Saif S."/>
            <person name="Shenoy N."/>
            <person name="Sisk P."/>
            <person name="Stolte C."/>
            <person name="Sykes S."/>
            <person name="Walk T."/>
            <person name="White J."/>
            <person name="Yandava C."/>
            <person name="Burger G."/>
            <person name="Gray M.W."/>
            <person name="Holland P.W.H."/>
            <person name="King N."/>
            <person name="Lang F.B.F."/>
            <person name="Roger A.J."/>
            <person name="Ruiz-Trillo I."/>
            <person name="Lander E."/>
            <person name="Nusbaum C."/>
        </authorList>
    </citation>
    <scope>NUCLEOTIDE SEQUENCE [LARGE SCALE GENOMIC DNA]</scope>
    <source>
        <strain evidence="3">ATCC 38327</strain>
    </source>
</reference>
<dbReference type="Gene3D" id="1.25.40.10">
    <property type="entry name" value="Tetratricopeptide repeat domain"/>
    <property type="match status" value="1"/>
</dbReference>
<dbReference type="GO" id="GO:0072583">
    <property type="term" value="P:clathrin-dependent endocytosis"/>
    <property type="evidence" value="ECO:0007669"/>
    <property type="project" value="TreeGrafter"/>
</dbReference>
<dbReference type="VEuPathDB" id="FungiDB:AMAG_00901"/>
<dbReference type="eggNOG" id="KOG1124">
    <property type="taxonomic scope" value="Eukaryota"/>
</dbReference>
<dbReference type="OrthoDB" id="1717591at2759"/>
<reference evidence="2 3" key="1">
    <citation type="submission" date="2009-11" db="EMBL/GenBank/DDBJ databases">
        <title>Annotation of Allomyces macrogynus ATCC 38327.</title>
        <authorList>
            <consortium name="The Broad Institute Genome Sequencing Platform"/>
            <person name="Russ C."/>
            <person name="Cuomo C."/>
            <person name="Burger G."/>
            <person name="Gray M.W."/>
            <person name="Holland P.W.H."/>
            <person name="King N."/>
            <person name="Lang F.B.F."/>
            <person name="Roger A.J."/>
            <person name="Ruiz-Trillo I."/>
            <person name="Young S.K."/>
            <person name="Zeng Q."/>
            <person name="Gargeya S."/>
            <person name="Fitzgerald M."/>
            <person name="Haas B."/>
            <person name="Abouelleil A."/>
            <person name="Alvarado L."/>
            <person name="Arachchi H.M."/>
            <person name="Berlin A."/>
            <person name="Chapman S.B."/>
            <person name="Gearin G."/>
            <person name="Goldberg J."/>
            <person name="Griggs A."/>
            <person name="Gujja S."/>
            <person name="Hansen M."/>
            <person name="Heiman D."/>
            <person name="Howarth C."/>
            <person name="Larimer J."/>
            <person name="Lui A."/>
            <person name="MacDonald P.J.P."/>
            <person name="McCowen C."/>
            <person name="Montmayeur A."/>
            <person name="Murphy C."/>
            <person name="Neiman D."/>
            <person name="Pearson M."/>
            <person name="Priest M."/>
            <person name="Roberts A."/>
            <person name="Saif S."/>
            <person name="Shea T."/>
            <person name="Sisk P."/>
            <person name="Stolte C."/>
            <person name="Sykes S."/>
            <person name="Wortman J."/>
            <person name="Nusbaum C."/>
            <person name="Birren B."/>
        </authorList>
    </citation>
    <scope>NUCLEOTIDE SEQUENCE [LARGE SCALE GENOMIC DNA]</scope>
    <source>
        <strain evidence="2 3">ATCC 38327</strain>
    </source>
</reference>
<dbReference type="GO" id="GO:0031982">
    <property type="term" value="C:vesicle"/>
    <property type="evidence" value="ECO:0007669"/>
    <property type="project" value="TreeGrafter"/>
</dbReference>
<dbReference type="STRING" id="578462.A0A0L0RY51"/>
<dbReference type="InterPro" id="IPR036869">
    <property type="entry name" value="J_dom_sf"/>
</dbReference>
<evidence type="ECO:0000256" key="1">
    <source>
        <dbReference type="SAM" id="MobiDB-lite"/>
    </source>
</evidence>
<dbReference type="Gene3D" id="1.10.287.110">
    <property type="entry name" value="DnaJ domain"/>
    <property type="match status" value="1"/>
</dbReference>